<reference evidence="6 7" key="1">
    <citation type="submission" date="2017-05" db="EMBL/GenBank/DDBJ databases">
        <title>The Genome Sequence of Tsuchiyaea wingfieldii DSM 27421.</title>
        <authorList>
            <person name="Cuomo C."/>
            <person name="Passer A."/>
            <person name="Billmyre B."/>
            <person name="Heitman J."/>
        </authorList>
    </citation>
    <scope>NUCLEOTIDE SEQUENCE [LARGE SCALE GENOMIC DNA]</scope>
    <source>
        <strain evidence="6 7">DSM 27421</strain>
    </source>
</reference>
<dbReference type="Pfam" id="PF04005">
    <property type="entry name" value="Hus1"/>
    <property type="match status" value="1"/>
</dbReference>
<dbReference type="GO" id="GO:0033314">
    <property type="term" value="P:mitotic DNA replication checkpoint signaling"/>
    <property type="evidence" value="ECO:0007669"/>
    <property type="project" value="TreeGrafter"/>
</dbReference>
<evidence type="ECO:0000256" key="3">
    <source>
        <dbReference type="ARBA" id="ARBA00023242"/>
    </source>
</evidence>
<dbReference type="EMBL" id="NIDF01000038">
    <property type="protein sequence ID" value="TYJ55504.1"/>
    <property type="molecule type" value="Genomic_DNA"/>
</dbReference>
<keyword evidence="7" id="KW-1185">Reference proteome</keyword>
<proteinExistence type="inferred from homology"/>
<dbReference type="GO" id="GO:0035861">
    <property type="term" value="C:site of double-strand break"/>
    <property type="evidence" value="ECO:0007669"/>
    <property type="project" value="TreeGrafter"/>
</dbReference>
<accession>A0A5D3AYB1</accession>
<sequence length="305" mass="33633">MRFRTAIANVSLLTKIIRALSALAKTCVIQLSQEQLRFIVPGHESATGVQVWSQVKTGTLFEGYRIESNMNNEIWVEVNLDALHRVLKSADTAVGDGKSEAFLSDAEVTLKLGKNNSQPIWSFGVRGYTATRKQMCITHEINVKILSARRQQELEEPLCPQPDIHVILPNLLDLRNVVARMGHLGDDMEVSANHEGKLELSVKGGAVNLATTWKELRLPSVNGESSFYPEGEEVTPPPAPPDSQMFSTTVTVKGLLKFLTSHCISQDAIMCICEDHCVITYVYIGPIEDAEGVLTFYIPGKVKGN</sequence>
<dbReference type="InterPro" id="IPR016580">
    <property type="entry name" value="HUS1"/>
</dbReference>
<evidence type="ECO:0000256" key="1">
    <source>
        <dbReference type="ARBA" id="ARBA00004123"/>
    </source>
</evidence>
<dbReference type="InterPro" id="IPR046938">
    <property type="entry name" value="DNA_clamp_sf"/>
</dbReference>
<evidence type="ECO:0000256" key="4">
    <source>
        <dbReference type="PIRNR" id="PIRNR011312"/>
    </source>
</evidence>
<dbReference type="SUPFAM" id="SSF55979">
    <property type="entry name" value="DNA clamp"/>
    <property type="match status" value="1"/>
</dbReference>
<name>A0A5D3AYB1_9TREE</name>
<evidence type="ECO:0000313" key="6">
    <source>
        <dbReference type="EMBL" id="TYJ55504.1"/>
    </source>
</evidence>
<evidence type="ECO:0000313" key="7">
    <source>
        <dbReference type="Proteomes" id="UP000322245"/>
    </source>
</evidence>
<organism evidence="6 7">
    <name type="scientific">Cryptococcus floricola</name>
    <dbReference type="NCBI Taxonomy" id="2591691"/>
    <lineage>
        <taxon>Eukaryota</taxon>
        <taxon>Fungi</taxon>
        <taxon>Dikarya</taxon>
        <taxon>Basidiomycota</taxon>
        <taxon>Agaricomycotina</taxon>
        <taxon>Tremellomycetes</taxon>
        <taxon>Tremellales</taxon>
        <taxon>Cryptococcaceae</taxon>
        <taxon>Cryptococcus</taxon>
    </lineage>
</organism>
<comment type="similarity">
    <text evidence="2 4">Belongs to the HUS1 family.</text>
</comment>
<keyword evidence="3" id="KW-0539">Nucleus</keyword>
<comment type="caution">
    <text evidence="6">The sequence shown here is derived from an EMBL/GenBank/DDBJ whole genome shotgun (WGS) entry which is preliminary data.</text>
</comment>
<dbReference type="GO" id="GO:0031573">
    <property type="term" value="P:mitotic intra-S DNA damage checkpoint signaling"/>
    <property type="evidence" value="ECO:0007669"/>
    <property type="project" value="TreeGrafter"/>
</dbReference>
<dbReference type="GO" id="GO:0006289">
    <property type="term" value="P:nucleotide-excision repair"/>
    <property type="evidence" value="ECO:0007669"/>
    <property type="project" value="TreeGrafter"/>
</dbReference>
<dbReference type="PANTHER" id="PTHR12900:SF0">
    <property type="entry name" value="CHECKPOINT PROTEIN"/>
    <property type="match status" value="1"/>
</dbReference>
<dbReference type="GO" id="GO:0000724">
    <property type="term" value="P:double-strand break repair via homologous recombination"/>
    <property type="evidence" value="ECO:0007669"/>
    <property type="project" value="TreeGrafter"/>
</dbReference>
<dbReference type="GO" id="GO:0005730">
    <property type="term" value="C:nucleolus"/>
    <property type="evidence" value="ECO:0007669"/>
    <property type="project" value="InterPro"/>
</dbReference>
<dbReference type="Proteomes" id="UP000322245">
    <property type="component" value="Unassembled WGS sequence"/>
</dbReference>
<feature type="chain" id="PRO_5022998797" description="Checkpoint protein" evidence="5">
    <location>
        <begin position="20"/>
        <end position="305"/>
    </location>
</feature>
<gene>
    <name evidence="6" type="ORF">B9479_003776</name>
</gene>
<dbReference type="Gene3D" id="3.70.10.10">
    <property type="match status" value="1"/>
</dbReference>
<evidence type="ECO:0000256" key="2">
    <source>
        <dbReference type="ARBA" id="ARBA00005563"/>
    </source>
</evidence>
<dbReference type="AlphaFoldDB" id="A0A5D3AYB1"/>
<protein>
    <recommendedName>
        <fullName evidence="4">Checkpoint protein</fullName>
    </recommendedName>
</protein>
<dbReference type="PANTHER" id="PTHR12900">
    <property type="entry name" value="MITOTIC AND DNA DAMAGE CHECKPOINT PROTEIN HUS1"/>
    <property type="match status" value="1"/>
</dbReference>
<keyword evidence="5" id="KW-0732">Signal</keyword>
<dbReference type="PIRSF" id="PIRSF011312">
    <property type="entry name" value="Cell_cycle_HUS1"/>
    <property type="match status" value="1"/>
</dbReference>
<feature type="signal peptide" evidence="5">
    <location>
        <begin position="1"/>
        <end position="19"/>
    </location>
</feature>
<dbReference type="GO" id="GO:0044778">
    <property type="term" value="P:meiotic DNA integrity checkpoint signaling"/>
    <property type="evidence" value="ECO:0007669"/>
    <property type="project" value="TreeGrafter"/>
</dbReference>
<evidence type="ECO:0000256" key="5">
    <source>
        <dbReference type="SAM" id="SignalP"/>
    </source>
</evidence>
<dbReference type="GO" id="GO:0000723">
    <property type="term" value="P:telomere maintenance"/>
    <property type="evidence" value="ECO:0007669"/>
    <property type="project" value="TreeGrafter"/>
</dbReference>
<dbReference type="GO" id="GO:0030896">
    <property type="term" value="C:checkpoint clamp complex"/>
    <property type="evidence" value="ECO:0007669"/>
    <property type="project" value="InterPro"/>
</dbReference>
<comment type="subcellular location">
    <subcellularLocation>
        <location evidence="1">Nucleus</location>
    </subcellularLocation>
</comment>
<dbReference type="InterPro" id="IPR007150">
    <property type="entry name" value="HUS1/Mec3"/>
</dbReference>